<dbReference type="KEGG" id="apac:S7S_00155"/>
<dbReference type="HOGENOM" id="CLU_029601_1_1_6"/>
<accession>A0A0B4XID0</accession>
<feature type="domain" description="DprA winged helix" evidence="3">
    <location>
        <begin position="290"/>
        <end position="342"/>
    </location>
</feature>
<keyword evidence="5" id="KW-1185">Reference proteome</keyword>
<comment type="similarity">
    <text evidence="1">Belongs to the DprA/Smf family.</text>
</comment>
<dbReference type="NCBIfam" id="TIGR00732">
    <property type="entry name" value="dprA"/>
    <property type="match status" value="1"/>
</dbReference>
<dbReference type="PANTHER" id="PTHR43022:SF1">
    <property type="entry name" value="PROTEIN SMF"/>
    <property type="match status" value="1"/>
</dbReference>
<sequence length="350" mass="36650">MDGQHARLALALTFHTASPVLGRLLRDAGSVEQLLQQPAVWRAQVPPGIRPATSPPDHWHAWLADDGWQLIALGDPDYPPLLATLSDAPGMLFVRGDAALLRAPQIAMVGARGASPDGLRSARHFARALAATGLVITSGLALGIDAAAHEGALAGGRTLAVMATGGDRIYPARHQALARRILDGGGALVTEYPPGVGPRKPHFPQRNRIISGLSLGTIVVEAALRSGSLITARLAAEQGRAVFAVPGAVHNPLSRGCHQLLRDGALWLESVDDVLAEFAQFATLAAGVEAEAAPQACTDPLLALFASGVNSLDDLIERTGLEAAELMRKLSALEIEGRVMRLGTGYARAE</sequence>
<proteinExistence type="inferred from homology"/>
<dbReference type="STRING" id="391936.S7S_00155"/>
<dbReference type="InterPro" id="IPR003488">
    <property type="entry name" value="DprA"/>
</dbReference>
<dbReference type="Pfam" id="PF17782">
    <property type="entry name" value="WHD_DprA"/>
    <property type="match status" value="1"/>
</dbReference>
<evidence type="ECO:0000256" key="1">
    <source>
        <dbReference type="ARBA" id="ARBA00006525"/>
    </source>
</evidence>
<reference evidence="4 5" key="1">
    <citation type="journal article" date="2012" name="J. Bacteriol.">
        <title>Genome sequence of an alkane-degrading bacterium, Alcanivorax pacificus type strain W11-5, isolated from deep sea sediment.</title>
        <authorList>
            <person name="Lai Q."/>
            <person name="Shao Z."/>
        </authorList>
    </citation>
    <scope>NUCLEOTIDE SEQUENCE [LARGE SCALE GENOMIC DNA]</scope>
    <source>
        <strain evidence="4 5">W11-5</strain>
    </source>
</reference>
<dbReference type="Gene3D" id="1.10.10.10">
    <property type="entry name" value="Winged helix-like DNA-binding domain superfamily/Winged helix DNA-binding domain"/>
    <property type="match status" value="1"/>
</dbReference>
<dbReference type="OrthoDB" id="9785707at2"/>
<dbReference type="GO" id="GO:0009294">
    <property type="term" value="P:DNA-mediated transformation"/>
    <property type="evidence" value="ECO:0007669"/>
    <property type="project" value="InterPro"/>
</dbReference>
<protein>
    <submittedName>
        <fullName evidence="4">Peptide deformylase</fullName>
    </submittedName>
</protein>
<dbReference type="Proteomes" id="UP000006764">
    <property type="component" value="Chromosome"/>
</dbReference>
<dbReference type="RefSeq" id="WP_008734329.1">
    <property type="nucleotide sequence ID" value="NZ_CP004387.1"/>
</dbReference>
<dbReference type="InterPro" id="IPR041614">
    <property type="entry name" value="DprA_WH"/>
</dbReference>
<dbReference type="Gene3D" id="3.40.50.450">
    <property type="match status" value="1"/>
</dbReference>
<dbReference type="EMBL" id="CP004387">
    <property type="protein sequence ID" value="AJD46455.1"/>
    <property type="molecule type" value="Genomic_DNA"/>
</dbReference>
<organism evidence="4 5">
    <name type="scientific">Isoalcanivorax pacificus W11-5</name>
    <dbReference type="NCBI Taxonomy" id="391936"/>
    <lineage>
        <taxon>Bacteria</taxon>
        <taxon>Pseudomonadati</taxon>
        <taxon>Pseudomonadota</taxon>
        <taxon>Gammaproteobacteria</taxon>
        <taxon>Oceanospirillales</taxon>
        <taxon>Alcanivoracaceae</taxon>
        <taxon>Isoalcanivorax</taxon>
    </lineage>
</organism>
<dbReference type="InterPro" id="IPR057666">
    <property type="entry name" value="DrpA_SLOG"/>
</dbReference>
<gene>
    <name evidence="4" type="ORF">S7S_00155</name>
</gene>
<evidence type="ECO:0000313" key="4">
    <source>
        <dbReference type="EMBL" id="AJD46455.1"/>
    </source>
</evidence>
<dbReference type="PANTHER" id="PTHR43022">
    <property type="entry name" value="PROTEIN SMF"/>
    <property type="match status" value="1"/>
</dbReference>
<evidence type="ECO:0000259" key="3">
    <source>
        <dbReference type="Pfam" id="PF17782"/>
    </source>
</evidence>
<dbReference type="SUPFAM" id="SSF102405">
    <property type="entry name" value="MCP/YpsA-like"/>
    <property type="match status" value="1"/>
</dbReference>
<evidence type="ECO:0000259" key="2">
    <source>
        <dbReference type="Pfam" id="PF02481"/>
    </source>
</evidence>
<dbReference type="AlphaFoldDB" id="A0A0B4XID0"/>
<dbReference type="InterPro" id="IPR036388">
    <property type="entry name" value="WH-like_DNA-bd_sf"/>
</dbReference>
<evidence type="ECO:0000313" key="5">
    <source>
        <dbReference type="Proteomes" id="UP000006764"/>
    </source>
</evidence>
<name>A0A0B4XID0_9GAMM</name>
<dbReference type="Pfam" id="PF02481">
    <property type="entry name" value="DNA_processg_A"/>
    <property type="match status" value="1"/>
</dbReference>
<feature type="domain" description="Smf/DprA SLOG" evidence="2">
    <location>
        <begin position="70"/>
        <end position="278"/>
    </location>
</feature>